<evidence type="ECO:0000256" key="7">
    <source>
        <dbReference type="ARBA" id="ARBA00022989"/>
    </source>
</evidence>
<dbReference type="AlphaFoldDB" id="A0A8A1MF96"/>
<dbReference type="VEuPathDB" id="FungiDB:I7I51_00269"/>
<evidence type="ECO:0000313" key="13">
    <source>
        <dbReference type="EMBL" id="QSS63212.1"/>
    </source>
</evidence>
<dbReference type="InterPro" id="IPR000326">
    <property type="entry name" value="PAP2/HPO"/>
</dbReference>
<evidence type="ECO:0000256" key="1">
    <source>
        <dbReference type="ARBA" id="ARBA00004477"/>
    </source>
</evidence>
<dbReference type="CDD" id="cd03382">
    <property type="entry name" value="PAP2_dolichyldiphosphatase"/>
    <property type="match status" value="1"/>
</dbReference>
<dbReference type="Proteomes" id="UP000663671">
    <property type="component" value="Chromosome 1"/>
</dbReference>
<evidence type="ECO:0000256" key="4">
    <source>
        <dbReference type="ARBA" id="ARBA00022692"/>
    </source>
</evidence>
<dbReference type="OrthoDB" id="302705at2759"/>
<keyword evidence="5 11" id="KW-0378">Hydrolase</keyword>
<evidence type="ECO:0000256" key="6">
    <source>
        <dbReference type="ARBA" id="ARBA00022824"/>
    </source>
</evidence>
<dbReference type="GO" id="GO:0006487">
    <property type="term" value="P:protein N-linked glycosylation"/>
    <property type="evidence" value="ECO:0007669"/>
    <property type="project" value="UniProtKB-UniRule"/>
</dbReference>
<evidence type="ECO:0000313" key="14">
    <source>
        <dbReference type="Proteomes" id="UP000663671"/>
    </source>
</evidence>
<feature type="transmembrane region" description="Helical" evidence="11">
    <location>
        <begin position="29"/>
        <end position="48"/>
    </location>
</feature>
<feature type="domain" description="Phosphatidic acid phosphatase type 2/haloperoxidase" evidence="12">
    <location>
        <begin position="54"/>
        <end position="173"/>
    </location>
</feature>
<evidence type="ECO:0000256" key="11">
    <source>
        <dbReference type="RuleBase" id="RU367078"/>
    </source>
</evidence>
<dbReference type="GO" id="GO:0047874">
    <property type="term" value="F:dolichyldiphosphatase activity"/>
    <property type="evidence" value="ECO:0007669"/>
    <property type="project" value="UniProtKB-UniRule"/>
</dbReference>
<dbReference type="FunFam" id="1.20.144.10:FF:000003">
    <property type="entry name" value="Dolichyldiphosphatase 1"/>
    <property type="match status" value="1"/>
</dbReference>
<reference evidence="13" key="1">
    <citation type="submission" date="2021-01" db="EMBL/GenBank/DDBJ databases">
        <title>Chromosome-level genome assembly of a human fungal pathogen reveals clustering of transcriptionally co-regulated genes.</title>
        <authorList>
            <person name="Voorhies M."/>
            <person name="Cohen S."/>
            <person name="Shea T.P."/>
            <person name="Petrus S."/>
            <person name="Munoz J.F."/>
            <person name="Poplawski S."/>
            <person name="Goldman W.E."/>
            <person name="Michael T."/>
            <person name="Cuomo C.A."/>
            <person name="Sil A."/>
            <person name="Beyhan S."/>
        </authorList>
    </citation>
    <scope>NUCLEOTIDE SEQUENCE</scope>
    <source>
        <strain evidence="13">WU24</strain>
    </source>
</reference>
<keyword evidence="8 11" id="KW-0472">Membrane</keyword>
<evidence type="ECO:0000256" key="3">
    <source>
        <dbReference type="ARBA" id="ARBA00005518"/>
    </source>
</evidence>
<evidence type="ECO:0000256" key="10">
    <source>
        <dbReference type="ARBA" id="ARBA00047349"/>
    </source>
</evidence>
<dbReference type="EMBL" id="CP069114">
    <property type="protein sequence ID" value="QSS63212.1"/>
    <property type="molecule type" value="Genomic_DNA"/>
</dbReference>
<evidence type="ECO:0000256" key="2">
    <source>
        <dbReference type="ARBA" id="ARBA00004922"/>
    </source>
</evidence>
<organism evidence="13 14">
    <name type="scientific">Ajellomyces capsulatus</name>
    <name type="common">Darling's disease fungus</name>
    <name type="synonym">Histoplasma capsulatum</name>
    <dbReference type="NCBI Taxonomy" id="5037"/>
    <lineage>
        <taxon>Eukaryota</taxon>
        <taxon>Fungi</taxon>
        <taxon>Dikarya</taxon>
        <taxon>Ascomycota</taxon>
        <taxon>Pezizomycotina</taxon>
        <taxon>Eurotiomycetes</taxon>
        <taxon>Eurotiomycetidae</taxon>
        <taxon>Onygenales</taxon>
        <taxon>Ajellomycetaceae</taxon>
        <taxon>Histoplasma</taxon>
    </lineage>
</organism>
<feature type="transmembrane region" description="Helical" evidence="11">
    <location>
        <begin position="126"/>
        <end position="146"/>
    </location>
</feature>
<proteinExistence type="inferred from homology"/>
<comment type="catalytic activity">
    <reaction evidence="10 11">
        <text>a di-trans,poly-cis-dolichyl diphosphate + H2O = a di-trans,poly-cis-dolichyl phosphate + phosphate + H(+)</text>
        <dbReference type="Rhea" id="RHEA:14385"/>
        <dbReference type="Rhea" id="RHEA-COMP:19498"/>
        <dbReference type="Rhea" id="RHEA-COMP:19506"/>
        <dbReference type="ChEBI" id="CHEBI:15377"/>
        <dbReference type="ChEBI" id="CHEBI:15378"/>
        <dbReference type="ChEBI" id="CHEBI:43474"/>
        <dbReference type="ChEBI" id="CHEBI:57497"/>
        <dbReference type="ChEBI" id="CHEBI:57683"/>
        <dbReference type="EC" id="3.6.1.43"/>
    </reaction>
</comment>
<dbReference type="UniPathway" id="UPA00378"/>
<evidence type="ECO:0000256" key="8">
    <source>
        <dbReference type="ARBA" id="ARBA00023136"/>
    </source>
</evidence>
<feature type="transmembrane region" description="Helical" evidence="11">
    <location>
        <begin position="96"/>
        <end position="114"/>
    </location>
</feature>
<dbReference type="SUPFAM" id="SSF48317">
    <property type="entry name" value="Acid phosphatase/Vanadium-dependent haloperoxidase"/>
    <property type="match status" value="1"/>
</dbReference>
<dbReference type="GO" id="GO:0008610">
    <property type="term" value="P:lipid biosynthetic process"/>
    <property type="evidence" value="ECO:0007669"/>
    <property type="project" value="TreeGrafter"/>
</dbReference>
<dbReference type="PANTHER" id="PTHR11247">
    <property type="entry name" value="PALMITOYL-PROTEIN THIOESTERASE/DOLICHYLDIPHOSPHATASE 1"/>
    <property type="match status" value="1"/>
</dbReference>
<evidence type="ECO:0000256" key="9">
    <source>
        <dbReference type="ARBA" id="ARBA00024907"/>
    </source>
</evidence>
<comment type="function">
    <text evidence="9 11">Required for efficient N-glycosylation. Necessary for maintaining optimal levels of dolichol-linked oligosaccharides. Hydrolyzes dolichyl pyrophosphate at a very high rate and dolichyl monophosphate at a much lower rate. Does not act on phosphatidate.</text>
</comment>
<keyword evidence="4 11" id="KW-0812">Transmembrane</keyword>
<dbReference type="GO" id="GO:0005789">
    <property type="term" value="C:endoplasmic reticulum membrane"/>
    <property type="evidence" value="ECO:0007669"/>
    <property type="project" value="UniProtKB-SubCell"/>
</dbReference>
<gene>
    <name evidence="13" type="primary">CAX4</name>
    <name evidence="13" type="ORF">I7I51_00269</name>
</gene>
<dbReference type="Pfam" id="PF01569">
    <property type="entry name" value="PAP2"/>
    <property type="match status" value="1"/>
</dbReference>
<dbReference type="InterPro" id="IPR036938">
    <property type="entry name" value="PAP2/HPO_sf"/>
</dbReference>
<dbReference type="SMART" id="SM00014">
    <property type="entry name" value="acidPPc"/>
    <property type="match status" value="1"/>
</dbReference>
<dbReference type="EC" id="3.6.1.43" evidence="11"/>
<sequence>MSEMEVPLASLSLTHVHYNPDDPISHASAFLALVPQALCIIYVTLIWATREVEVLLMFAGQMLCEGLNLVLKRLIREERPAQMFGKGYGMPSSHSQFVAFFSLSLTFFLLVRHVPDPSTNRSSSTFMQRAALSVLACICAGSVAASRVYLNYHTPKQVLAGYTAGLVCGISWFWFSSYLRREGWVDWALETQLARMARMRDLLIEEDLVEAGWQRWNDQRVAFKRKAKPSRKLN</sequence>
<dbReference type="PANTHER" id="PTHR11247:SF1">
    <property type="entry name" value="DOLICHYLDIPHOSPHATASE 1"/>
    <property type="match status" value="1"/>
</dbReference>
<protein>
    <recommendedName>
        <fullName evidence="11">Dolichyldiphosphatase</fullName>
        <ecNumber evidence="11">3.6.1.43</ecNumber>
    </recommendedName>
</protein>
<keyword evidence="7 11" id="KW-1133">Transmembrane helix</keyword>
<comment type="subcellular location">
    <subcellularLocation>
        <location evidence="1 11">Endoplasmic reticulum membrane</location>
        <topology evidence="1 11">Multi-pass membrane protein</topology>
    </subcellularLocation>
</comment>
<accession>A0A8A1MF96</accession>
<evidence type="ECO:0000256" key="5">
    <source>
        <dbReference type="ARBA" id="ARBA00022801"/>
    </source>
</evidence>
<dbReference type="InterPro" id="IPR039667">
    <property type="entry name" value="Dolichyldiphosphatase_PAP2"/>
</dbReference>
<feature type="transmembrane region" description="Helical" evidence="11">
    <location>
        <begin position="158"/>
        <end position="175"/>
    </location>
</feature>
<name>A0A8A1MF96_AJECA</name>
<comment type="similarity">
    <text evidence="3 11">Belongs to the dolichyldiphosphatase family.</text>
</comment>
<dbReference type="Gene3D" id="1.20.144.10">
    <property type="entry name" value="Phosphatidic acid phosphatase type 2/haloperoxidase"/>
    <property type="match status" value="1"/>
</dbReference>
<evidence type="ECO:0000259" key="12">
    <source>
        <dbReference type="SMART" id="SM00014"/>
    </source>
</evidence>
<comment type="pathway">
    <text evidence="2 11">Protein modification; protein glycosylation.</text>
</comment>
<keyword evidence="6 11" id="KW-0256">Endoplasmic reticulum</keyword>